<evidence type="ECO:0000313" key="3">
    <source>
        <dbReference type="Proteomes" id="UP001415857"/>
    </source>
</evidence>
<dbReference type="PANTHER" id="PTHR36380">
    <property type="entry name" value="BNAA03G58330D PROTEIN"/>
    <property type="match status" value="1"/>
</dbReference>
<feature type="compositionally biased region" description="Basic and acidic residues" evidence="1">
    <location>
        <begin position="690"/>
        <end position="706"/>
    </location>
</feature>
<sequence length="821" mass="89529">MAEPGSGASSSAVPKEKNSLLDKDIGNEFLSSWKSMSLTEDGAMDFNFETAEKGKKKAFNFGNLNMDFTLDGDFDKITSSFKVDMPDLDFSCPPKKNPKPKDRSEEESTSVNRQGKQDRFAFSFDFNELDDFNFDSSLTKGDKKSNKCSDSKGINSDRSECQDSKIYLAEGVSAIDDSTLKLPALESVTTSKADTLKCGRGNLSYKNDDTPSKSATFGNLVVPLGANTLPEQTIITSTGETEQQSQPPPNIISTKPYAQQIIQDLSVQPVSENDLTRDTVSEEHTEVCVMDMKLNSSSGGEQSKIILGSGSNLENSQLKNSPPLHSKEPQNNNNDRKKLGSDDHVPVENVDGSKPAQGDLDLEDASITSVSRKMMTDTKADRENQNSTSKLLLAPLSSGPMVEKLTPVKEKETVSIRSKFFKRSEETECQLHQASSTGTKLILSDSKRSGTMHASPADEKREGSDAIGTQAGSKMVGNSRSHAGGLTEGEPVLLGIEKNAKDFNNFREGSNAVGAQNGSKLVGKSRQHDKEVTDGEPVLVGSENNIDNHNTIGFLVNPSSLSGQTTKSSTQKCVNPKLVVSSMASIQNSKIISVGGNKLTSLKVARRTSDLSSLKISRSVGGNNDPSNLTSLKEIESLRNSQQNVEVPGSLASKMLHSVGTGKQTPLTPSLKRKTFEASSADLTLNPLKRLSESSSESRNKEASERVIEEQVCNHETLIDSDIKNSLCDRPTYPLDIPREVNMTELEIPLVMENDGNVEKAEAYTKELEDICNMLKKKHEEAKELFVRAIVNNNNLLMLNHPIYEEKISFHFSSLLHSSFI</sequence>
<feature type="compositionally biased region" description="Basic and acidic residues" evidence="1">
    <location>
        <begin position="374"/>
        <end position="384"/>
    </location>
</feature>
<feature type="region of interest" description="Disordered" evidence="1">
    <location>
        <begin position="687"/>
        <end position="706"/>
    </location>
</feature>
<feature type="region of interest" description="Disordered" evidence="1">
    <location>
        <begin position="139"/>
        <end position="158"/>
    </location>
</feature>
<accession>A0AAP0R752</accession>
<dbReference type="InterPro" id="IPR038777">
    <property type="entry name" value="At4g18490-like"/>
</dbReference>
<dbReference type="Proteomes" id="UP001415857">
    <property type="component" value="Unassembled WGS sequence"/>
</dbReference>
<feature type="compositionally biased region" description="Basic and acidic residues" evidence="1">
    <location>
        <begin position="140"/>
        <end position="158"/>
    </location>
</feature>
<name>A0AAP0R752_LIQFO</name>
<dbReference type="PANTHER" id="PTHR36380:SF1">
    <property type="entry name" value="OS01G0755100 PROTEIN"/>
    <property type="match status" value="1"/>
</dbReference>
<keyword evidence="3" id="KW-1185">Reference proteome</keyword>
<reference evidence="2 3" key="1">
    <citation type="journal article" date="2024" name="Plant J.">
        <title>Genome sequences and population genomics reveal climatic adaptation and genomic divergence between two closely related sweetgum species.</title>
        <authorList>
            <person name="Xu W.Q."/>
            <person name="Ren C.Q."/>
            <person name="Zhang X.Y."/>
            <person name="Comes H.P."/>
            <person name="Liu X.H."/>
            <person name="Li Y.G."/>
            <person name="Kettle C.J."/>
            <person name="Jalonen R."/>
            <person name="Gaisberger H."/>
            <person name="Ma Y.Z."/>
            <person name="Qiu Y.X."/>
        </authorList>
    </citation>
    <scope>NUCLEOTIDE SEQUENCE [LARGE SCALE GENOMIC DNA]</scope>
    <source>
        <strain evidence="2">Hangzhou</strain>
    </source>
</reference>
<protein>
    <submittedName>
        <fullName evidence="2">Uncharacterized protein</fullName>
    </submittedName>
</protein>
<evidence type="ECO:0000313" key="2">
    <source>
        <dbReference type="EMBL" id="KAK9268036.1"/>
    </source>
</evidence>
<feature type="region of interest" description="Disordered" evidence="1">
    <location>
        <begin position="312"/>
        <end position="386"/>
    </location>
</feature>
<feature type="compositionally biased region" description="Basic and acidic residues" evidence="1">
    <location>
        <begin position="334"/>
        <end position="346"/>
    </location>
</feature>
<gene>
    <name evidence="2" type="ORF">L1049_010475</name>
</gene>
<comment type="caution">
    <text evidence="2">The sequence shown here is derived from an EMBL/GenBank/DDBJ whole genome shotgun (WGS) entry which is preliminary data.</text>
</comment>
<feature type="compositionally biased region" description="Polar residues" evidence="1">
    <location>
        <begin position="470"/>
        <end position="481"/>
    </location>
</feature>
<proteinExistence type="predicted"/>
<organism evidence="2 3">
    <name type="scientific">Liquidambar formosana</name>
    <name type="common">Formosan gum</name>
    <dbReference type="NCBI Taxonomy" id="63359"/>
    <lineage>
        <taxon>Eukaryota</taxon>
        <taxon>Viridiplantae</taxon>
        <taxon>Streptophyta</taxon>
        <taxon>Embryophyta</taxon>
        <taxon>Tracheophyta</taxon>
        <taxon>Spermatophyta</taxon>
        <taxon>Magnoliopsida</taxon>
        <taxon>eudicotyledons</taxon>
        <taxon>Gunneridae</taxon>
        <taxon>Pentapetalae</taxon>
        <taxon>Saxifragales</taxon>
        <taxon>Altingiaceae</taxon>
        <taxon>Liquidambar</taxon>
    </lineage>
</organism>
<feature type="region of interest" description="Disordered" evidence="1">
    <location>
        <begin position="88"/>
        <end position="114"/>
    </location>
</feature>
<dbReference type="EMBL" id="JBBPBK010000016">
    <property type="protein sequence ID" value="KAK9268036.1"/>
    <property type="molecule type" value="Genomic_DNA"/>
</dbReference>
<feature type="region of interest" description="Disordered" evidence="1">
    <location>
        <begin position="510"/>
        <end position="531"/>
    </location>
</feature>
<evidence type="ECO:0000256" key="1">
    <source>
        <dbReference type="SAM" id="MobiDB-lite"/>
    </source>
</evidence>
<feature type="region of interest" description="Disordered" evidence="1">
    <location>
        <begin position="445"/>
        <end position="487"/>
    </location>
</feature>
<dbReference type="AlphaFoldDB" id="A0AAP0R752"/>